<dbReference type="InterPro" id="IPR006059">
    <property type="entry name" value="SBP"/>
</dbReference>
<feature type="compositionally biased region" description="Low complexity" evidence="1">
    <location>
        <begin position="52"/>
        <end position="61"/>
    </location>
</feature>
<dbReference type="Proteomes" id="UP000094271">
    <property type="component" value="Unassembled WGS sequence"/>
</dbReference>
<sequence>MKRNYFNKWAAAVLTFTMLLTGCGQAADSNATDNEILPESAAETDSEVKGDSASSEVASESSGDRQTLKLFVDETWWPYDSWNGRIPEMVSEKLGIDIEVTVAADDTAMNLMIASGEMGDLVCTGKFGRMSDSNVCYSLDELAEMAGEELELHSVLRYVNTADDGNIYTVMAGFSPECDMKQYDKAVYEGPGLAVRTDIYEELGSPEVKDLDDFEALLAQVKEKYPDKIPFIYNSVHNNNFIKVLFGATTGSEGFIDMDGKAVPFIKDPNLKAYYATMNEWYRKGYMSDENFAFTSDDNDLEYMISDKVFAVSKYCDTENVFNGRMEKAGCDFTVTQLIDLTNMDGAKFHQTTAGWRGLFVPKSCSNPELAYKFIKFALSWEGQELMQWGEEGVDWEWSEDKSYPVMKYDFDNPNTEEGVKYWGWMYHNSVTNSIPGYENGGATYAAKKAITDIAEVNPILGMLRLNADSEEQAIMKNLSELYKTKSVEIITAPSAEASEKLYEEMLTTADELGIEKLEEWAVPRYEEKKAGYDAIKDNEK</sequence>
<name>A0A1E3UHK9_9FIRM</name>
<dbReference type="PANTHER" id="PTHR43649">
    <property type="entry name" value="ARABINOSE-BINDING PROTEIN-RELATED"/>
    <property type="match status" value="1"/>
</dbReference>
<keyword evidence="6" id="KW-1185">Reference proteome</keyword>
<dbReference type="InterPro" id="IPR050490">
    <property type="entry name" value="Bact_solute-bd_prot1"/>
</dbReference>
<dbReference type="Gene3D" id="3.40.190.10">
    <property type="entry name" value="Periplasmic binding protein-like II"/>
    <property type="match status" value="2"/>
</dbReference>
<feature type="region of interest" description="Disordered" evidence="1">
    <location>
        <begin position="40"/>
        <end position="61"/>
    </location>
</feature>
<proteinExistence type="predicted"/>
<accession>A0A1E3UHK9</accession>
<comment type="caution">
    <text evidence="3">The sequence shown here is derived from an EMBL/GenBank/DDBJ whole genome shotgun (WGS) entry which is preliminary data.</text>
</comment>
<dbReference type="SUPFAM" id="SSF53850">
    <property type="entry name" value="Periplasmic binding protein-like II"/>
    <property type="match status" value="1"/>
</dbReference>
<evidence type="ECO:0000256" key="2">
    <source>
        <dbReference type="SAM" id="SignalP"/>
    </source>
</evidence>
<evidence type="ECO:0000256" key="1">
    <source>
        <dbReference type="SAM" id="MobiDB-lite"/>
    </source>
</evidence>
<keyword evidence="2" id="KW-0732">Signal</keyword>
<reference evidence="4 6" key="1">
    <citation type="submission" date="2016-08" db="EMBL/GenBank/DDBJ databases">
        <title>Characterization of Isolates of Eisenbergiella tayi Derived from Blood Cultures, Using Whole Genome Sequencing.</title>
        <authorList>
            <person name="Bernier A.-M."/>
            <person name="Burdz T."/>
            <person name="Wiebe D."/>
            <person name="Bernard K."/>
        </authorList>
    </citation>
    <scope>NUCLEOTIDE SEQUENCE [LARGE SCALE GENOMIC DNA]</scope>
    <source>
        <strain evidence="4 6">NML120146</strain>
    </source>
</reference>
<evidence type="ECO:0000313" key="5">
    <source>
        <dbReference type="Proteomes" id="UP000094271"/>
    </source>
</evidence>
<evidence type="ECO:0000313" key="3">
    <source>
        <dbReference type="EMBL" id="ODR51409.1"/>
    </source>
</evidence>
<dbReference type="AlphaFoldDB" id="A0A1E3UHK9"/>
<evidence type="ECO:0000313" key="6">
    <source>
        <dbReference type="Proteomes" id="UP000094869"/>
    </source>
</evidence>
<reference evidence="3 5" key="2">
    <citation type="submission" date="2016-08" db="EMBL/GenBank/DDBJ databases">
        <authorList>
            <person name="Seilhamer J.J."/>
        </authorList>
    </citation>
    <scope>NUCLEOTIDE SEQUENCE [LARGE SCALE GENOMIC DNA]</scope>
    <source>
        <strain evidence="3 5">NML150140-1</strain>
    </source>
</reference>
<feature type="signal peptide" evidence="2">
    <location>
        <begin position="1"/>
        <end position="26"/>
    </location>
</feature>
<protein>
    <recommendedName>
        <fullName evidence="7">Bacterial extracellular solute-binding protein</fullName>
    </recommendedName>
</protein>
<evidence type="ECO:0008006" key="7">
    <source>
        <dbReference type="Google" id="ProtNLM"/>
    </source>
</evidence>
<dbReference type="Proteomes" id="UP000094869">
    <property type="component" value="Unassembled WGS sequence"/>
</dbReference>
<dbReference type="PROSITE" id="PS51257">
    <property type="entry name" value="PROKAR_LIPOPROTEIN"/>
    <property type="match status" value="1"/>
</dbReference>
<dbReference type="EMBL" id="MEHA01000009">
    <property type="protein sequence ID" value="ODR51409.1"/>
    <property type="molecule type" value="Genomic_DNA"/>
</dbReference>
<dbReference type="OrthoDB" id="353914at2"/>
<dbReference type="RefSeq" id="WP_069411296.1">
    <property type="nucleotide sequence ID" value="NZ_DBFYTW010000404.1"/>
</dbReference>
<feature type="chain" id="PRO_5039388983" description="Bacterial extracellular solute-binding protein" evidence="2">
    <location>
        <begin position="27"/>
        <end position="541"/>
    </location>
</feature>
<evidence type="ECO:0000313" key="4">
    <source>
        <dbReference type="EMBL" id="ODR54549.1"/>
    </source>
</evidence>
<dbReference type="PANTHER" id="PTHR43649:SF17">
    <property type="entry name" value="ABC TRANSPORTER SOLUTE BINDING PROTEIN-SUGAR TRANSPORT"/>
    <property type="match status" value="1"/>
</dbReference>
<dbReference type="Pfam" id="PF01547">
    <property type="entry name" value="SBP_bac_1"/>
    <property type="match status" value="1"/>
</dbReference>
<organism evidence="3 5">
    <name type="scientific">Eisenbergiella tayi</name>
    <dbReference type="NCBI Taxonomy" id="1432052"/>
    <lineage>
        <taxon>Bacteria</taxon>
        <taxon>Bacillati</taxon>
        <taxon>Bacillota</taxon>
        <taxon>Clostridia</taxon>
        <taxon>Lachnospirales</taxon>
        <taxon>Lachnospiraceae</taxon>
        <taxon>Eisenbergiella</taxon>
    </lineage>
</organism>
<gene>
    <name evidence="3" type="ORF">BEI59_14280</name>
    <name evidence="4" type="ORF">BEI63_16500</name>
</gene>
<dbReference type="EMBL" id="MEHD01000025">
    <property type="protein sequence ID" value="ODR54549.1"/>
    <property type="molecule type" value="Genomic_DNA"/>
</dbReference>